<comment type="similarity">
    <text evidence="1">Belongs to the carbon-nitrogen hydrolase superfamily. NIT1/NIT2 family.</text>
</comment>
<keyword evidence="2 4" id="KW-0378">Hydrolase</keyword>
<organism evidence="4 5">
    <name type="scientific">Clostridium symbiosum</name>
    <name type="common">Bacteroides symbiosus</name>
    <dbReference type="NCBI Taxonomy" id="1512"/>
    <lineage>
        <taxon>Bacteria</taxon>
        <taxon>Bacillati</taxon>
        <taxon>Bacillota</taxon>
        <taxon>Clostridia</taxon>
        <taxon>Lachnospirales</taxon>
        <taxon>Lachnospiraceae</taxon>
        <taxon>Otoolea</taxon>
    </lineage>
</organism>
<evidence type="ECO:0000313" key="4">
    <source>
        <dbReference type="EMBL" id="MCK0087475.1"/>
    </source>
</evidence>
<reference evidence="4" key="1">
    <citation type="journal article" date="2022" name="Cell Host Microbe">
        <title>Colonization of the live biotherapeutic product VE303 and modulation of the microbiota and metabolites in healthy volunteers.</title>
        <authorList>
            <person name="Dsouza M."/>
            <person name="Menon R."/>
            <person name="Crossette E."/>
            <person name="Bhattarai S.K."/>
            <person name="Schneider J."/>
            <person name="Kim Y.G."/>
            <person name="Reddy S."/>
            <person name="Caballero S."/>
            <person name="Felix C."/>
            <person name="Cornacchione L."/>
            <person name="Hendrickson J."/>
            <person name="Watson A.R."/>
            <person name="Minot S.S."/>
            <person name="Greenfield N."/>
            <person name="Schopf L."/>
            <person name="Szabady R."/>
            <person name="Patarroyo J."/>
            <person name="Smith W."/>
            <person name="Harrison P."/>
            <person name="Kuijper E.J."/>
            <person name="Kelly C.P."/>
            <person name="Olle B."/>
            <person name="Bobilev D."/>
            <person name="Silber J.L."/>
            <person name="Bucci V."/>
            <person name="Roberts B."/>
            <person name="Faith J."/>
            <person name="Norman J.M."/>
        </authorList>
    </citation>
    <scope>NUCLEOTIDE SEQUENCE</scope>
    <source>
        <strain evidence="4">VE303-04</strain>
    </source>
</reference>
<dbReference type="InterPro" id="IPR003010">
    <property type="entry name" value="C-N_Hydrolase"/>
</dbReference>
<accession>A0AAW5F6J1</accession>
<protein>
    <submittedName>
        <fullName evidence="4">Carbon-nitrogen hydrolase family protein</fullName>
    </submittedName>
</protein>
<dbReference type="PANTHER" id="PTHR23088:SF27">
    <property type="entry name" value="DEAMINATED GLUTATHIONE AMIDASE"/>
    <property type="match status" value="1"/>
</dbReference>
<dbReference type="Pfam" id="PF00795">
    <property type="entry name" value="CN_hydrolase"/>
    <property type="match status" value="1"/>
</dbReference>
<dbReference type="Gene3D" id="3.60.110.10">
    <property type="entry name" value="Carbon-nitrogen hydrolase"/>
    <property type="match status" value="1"/>
</dbReference>
<dbReference type="PANTHER" id="PTHR23088">
    <property type="entry name" value="NITRILASE-RELATED"/>
    <property type="match status" value="1"/>
</dbReference>
<evidence type="ECO:0000256" key="2">
    <source>
        <dbReference type="ARBA" id="ARBA00022801"/>
    </source>
</evidence>
<dbReference type="CDD" id="cd07572">
    <property type="entry name" value="nit"/>
    <property type="match status" value="1"/>
</dbReference>
<evidence type="ECO:0000256" key="1">
    <source>
        <dbReference type="ARBA" id="ARBA00010613"/>
    </source>
</evidence>
<dbReference type="RefSeq" id="WP_003501327.1">
    <property type="nucleotide sequence ID" value="NZ_JADNAS010000148.1"/>
</dbReference>
<evidence type="ECO:0000259" key="3">
    <source>
        <dbReference type="PROSITE" id="PS50263"/>
    </source>
</evidence>
<dbReference type="EMBL" id="JAINVB010000001">
    <property type="protein sequence ID" value="MCK0087475.1"/>
    <property type="molecule type" value="Genomic_DNA"/>
</dbReference>
<dbReference type="GO" id="GO:0016811">
    <property type="term" value="F:hydrolase activity, acting on carbon-nitrogen (but not peptide) bonds, in linear amides"/>
    <property type="evidence" value="ECO:0007669"/>
    <property type="project" value="InterPro"/>
</dbReference>
<dbReference type="PROSITE" id="PS01227">
    <property type="entry name" value="UPF0012"/>
    <property type="match status" value="1"/>
</dbReference>
<dbReference type="SUPFAM" id="SSF56317">
    <property type="entry name" value="Carbon-nitrogen hydrolase"/>
    <property type="match status" value="1"/>
</dbReference>
<proteinExistence type="inferred from homology"/>
<gene>
    <name evidence="4" type="ORF">K5I21_16660</name>
</gene>
<dbReference type="GeneID" id="57969415"/>
<dbReference type="PROSITE" id="PS50263">
    <property type="entry name" value="CN_HYDROLASE"/>
    <property type="match status" value="1"/>
</dbReference>
<evidence type="ECO:0000313" key="5">
    <source>
        <dbReference type="Proteomes" id="UP001203136"/>
    </source>
</evidence>
<dbReference type="Proteomes" id="UP001203136">
    <property type="component" value="Unassembled WGS sequence"/>
</dbReference>
<dbReference type="InterPro" id="IPR045254">
    <property type="entry name" value="Nit1/2_C-N_Hydrolase"/>
</dbReference>
<dbReference type="AlphaFoldDB" id="A0AAW5F6J1"/>
<comment type="caution">
    <text evidence="4">The sequence shown here is derived from an EMBL/GenBank/DDBJ whole genome shotgun (WGS) entry which is preliminary data.</text>
</comment>
<dbReference type="InterPro" id="IPR001110">
    <property type="entry name" value="UPF0012_CS"/>
</dbReference>
<dbReference type="InterPro" id="IPR036526">
    <property type="entry name" value="C-N_Hydrolase_sf"/>
</dbReference>
<name>A0AAW5F6J1_CLOSY</name>
<feature type="domain" description="CN hydrolase" evidence="3">
    <location>
        <begin position="5"/>
        <end position="250"/>
    </location>
</feature>
<sequence>MIRKYMLAMIQMDTQNDKGINLEQASAWIDEAALRGVKLVCFPEVMNLIGRNVGEGGSREQIPGYTTDILCRKAKEHGIYIHGGSITEELPGEKRSANTSVLISPEGKILASYSKLHMFDITLADGTPFNESDKVRPGEKIVTVETELGVFGMSICYDVRFPEMYRLMTLKGAQVIFVPASFTMPTGKDHWEPLLRARAIENGCYIVAPGQIGKKPAYVAYGNSLVADPWGTVIARAKDVPGITYAEIDLDYLDQIRKQIPSLENRRTDLYDVEDKKS</sequence>